<name>A0A923HSC3_9FIRM</name>
<keyword evidence="1" id="KW-0479">Metal-binding</keyword>
<keyword evidence="5" id="KW-1185">Reference proteome</keyword>
<dbReference type="InterPro" id="IPR003759">
    <property type="entry name" value="Cbl-bd_cap"/>
</dbReference>
<evidence type="ECO:0000259" key="3">
    <source>
        <dbReference type="PROSITE" id="PS51332"/>
    </source>
</evidence>
<dbReference type="GO" id="GO:0008705">
    <property type="term" value="F:methionine synthase activity"/>
    <property type="evidence" value="ECO:0007669"/>
    <property type="project" value="TreeGrafter"/>
</dbReference>
<dbReference type="Pfam" id="PF02607">
    <property type="entry name" value="B12-binding_2"/>
    <property type="match status" value="1"/>
</dbReference>
<comment type="caution">
    <text evidence="4">The sequence shown here is derived from an EMBL/GenBank/DDBJ whole genome shotgun (WGS) entry which is preliminary data.</text>
</comment>
<dbReference type="PROSITE" id="PS51332">
    <property type="entry name" value="B12_BINDING"/>
    <property type="match status" value="1"/>
</dbReference>
<dbReference type="GO" id="GO:0031419">
    <property type="term" value="F:cobalamin binding"/>
    <property type="evidence" value="ECO:0007669"/>
    <property type="project" value="InterPro"/>
</dbReference>
<dbReference type="GO" id="GO:0046653">
    <property type="term" value="P:tetrahydrofolate metabolic process"/>
    <property type="evidence" value="ECO:0007669"/>
    <property type="project" value="TreeGrafter"/>
</dbReference>
<dbReference type="Pfam" id="PF02310">
    <property type="entry name" value="B12-binding"/>
    <property type="match status" value="1"/>
</dbReference>
<dbReference type="GO" id="GO:0005829">
    <property type="term" value="C:cytosol"/>
    <property type="evidence" value="ECO:0007669"/>
    <property type="project" value="TreeGrafter"/>
</dbReference>
<proteinExistence type="predicted"/>
<sequence>MKDKLIELIADLKVDEAEAFASELIHNGIDYKVLFERVMAGLAEIGKKYENEQCFIADLIVSGMMAKNIFAEANLYQGNQEPQNTLGTVVMGTIYDDIHDIGKDLMIDALENKGIKVIDLGVDVRVEKFIDAVKRNDPDIIAVSCVMVNSISYVEELGVALQRENLLENRRFILGGASVDNDYIRIPQIDFMTNNFYEGVNYCEAFLREKYKGRNEVNE</sequence>
<dbReference type="Gene3D" id="1.10.1240.10">
    <property type="entry name" value="Methionine synthase domain"/>
    <property type="match status" value="1"/>
</dbReference>
<dbReference type="AlphaFoldDB" id="A0A923HSC3"/>
<organism evidence="4 5">
    <name type="scientific">Acetobacterium paludosum</name>
    <dbReference type="NCBI Taxonomy" id="52693"/>
    <lineage>
        <taxon>Bacteria</taxon>
        <taxon>Bacillati</taxon>
        <taxon>Bacillota</taxon>
        <taxon>Clostridia</taxon>
        <taxon>Eubacteriales</taxon>
        <taxon>Eubacteriaceae</taxon>
        <taxon>Acetobacterium</taxon>
    </lineage>
</organism>
<keyword evidence="2" id="KW-0170">Cobalt</keyword>
<dbReference type="SUPFAM" id="SSF52242">
    <property type="entry name" value="Cobalamin (vitamin B12)-binding domain"/>
    <property type="match status" value="1"/>
</dbReference>
<reference evidence="4" key="1">
    <citation type="submission" date="2019-10" db="EMBL/GenBank/DDBJ databases">
        <authorList>
            <person name="Ross D.E."/>
            <person name="Gulliver D."/>
        </authorList>
    </citation>
    <scope>NUCLEOTIDE SEQUENCE</scope>
    <source>
        <strain evidence="4">DER-2019</strain>
    </source>
</reference>
<dbReference type="OrthoDB" id="1779224at2"/>
<evidence type="ECO:0000256" key="1">
    <source>
        <dbReference type="ARBA" id="ARBA00022723"/>
    </source>
</evidence>
<feature type="domain" description="B12-binding" evidence="3">
    <location>
        <begin position="86"/>
        <end position="217"/>
    </location>
</feature>
<protein>
    <submittedName>
        <fullName evidence="4">Cobalamin-binding protein</fullName>
    </submittedName>
</protein>
<dbReference type="PANTHER" id="PTHR45833:SF1">
    <property type="entry name" value="METHIONINE SYNTHASE"/>
    <property type="match status" value="1"/>
</dbReference>
<dbReference type="EMBL" id="WJBD01000001">
    <property type="protein sequence ID" value="MBC3886907.1"/>
    <property type="molecule type" value="Genomic_DNA"/>
</dbReference>
<dbReference type="SUPFAM" id="SSF47644">
    <property type="entry name" value="Methionine synthase domain"/>
    <property type="match status" value="1"/>
</dbReference>
<dbReference type="RefSeq" id="WP_148565528.1">
    <property type="nucleotide sequence ID" value="NZ_RXYA01000001.1"/>
</dbReference>
<evidence type="ECO:0000256" key="2">
    <source>
        <dbReference type="ARBA" id="ARBA00023285"/>
    </source>
</evidence>
<accession>A0A923HSC3</accession>
<evidence type="ECO:0000313" key="5">
    <source>
        <dbReference type="Proteomes" id="UP000616595"/>
    </source>
</evidence>
<reference evidence="4" key="2">
    <citation type="submission" date="2020-10" db="EMBL/GenBank/DDBJ databases">
        <title>Comparative genomics of the Acetobacterium genus.</title>
        <authorList>
            <person name="Marshall C."/>
            <person name="May H."/>
            <person name="Norman S."/>
        </authorList>
    </citation>
    <scope>NUCLEOTIDE SEQUENCE</scope>
    <source>
        <strain evidence="4">DER-2019</strain>
    </source>
</reference>
<evidence type="ECO:0000313" key="4">
    <source>
        <dbReference type="EMBL" id="MBC3886907.1"/>
    </source>
</evidence>
<dbReference type="Proteomes" id="UP000616595">
    <property type="component" value="Unassembled WGS sequence"/>
</dbReference>
<gene>
    <name evidence="4" type="ORF">GH810_01080</name>
</gene>
<dbReference type="InterPro" id="IPR036594">
    <property type="entry name" value="Meth_synthase_dom"/>
</dbReference>
<dbReference type="GO" id="GO:0050667">
    <property type="term" value="P:homocysteine metabolic process"/>
    <property type="evidence" value="ECO:0007669"/>
    <property type="project" value="TreeGrafter"/>
</dbReference>
<dbReference type="InterPro" id="IPR050554">
    <property type="entry name" value="Met_Synthase/Corrinoid"/>
</dbReference>
<dbReference type="GO" id="GO:0046872">
    <property type="term" value="F:metal ion binding"/>
    <property type="evidence" value="ECO:0007669"/>
    <property type="project" value="UniProtKB-KW"/>
</dbReference>
<dbReference type="InterPro" id="IPR036724">
    <property type="entry name" value="Cobalamin-bd_sf"/>
</dbReference>
<dbReference type="InterPro" id="IPR006158">
    <property type="entry name" value="Cobalamin-bd"/>
</dbReference>
<dbReference type="PANTHER" id="PTHR45833">
    <property type="entry name" value="METHIONINE SYNTHASE"/>
    <property type="match status" value="1"/>
</dbReference>
<dbReference type="Gene3D" id="3.40.50.280">
    <property type="entry name" value="Cobalamin-binding domain"/>
    <property type="match status" value="1"/>
</dbReference>